<name>A0AAW0FT76_9APHY</name>
<proteinExistence type="predicted"/>
<evidence type="ECO:0000313" key="2">
    <source>
        <dbReference type="Proteomes" id="UP001385951"/>
    </source>
</evidence>
<comment type="caution">
    <text evidence="1">The sequence shown here is derived from an EMBL/GenBank/DDBJ whole genome shotgun (WGS) entry which is preliminary data.</text>
</comment>
<dbReference type="EMBL" id="JASBNA010000049">
    <property type="protein sequence ID" value="KAK7680502.1"/>
    <property type="molecule type" value="Genomic_DNA"/>
</dbReference>
<sequence length="500" mass="57787">MTYNRRLKAFNGKGGSSIFSLVDAGDGLQQILSDDKGFLIEEEFALGFDDLELLHKRNDVKYQRMVELQVIDKRNNQTLDHVSTFMDSETRQMTQNYDPTADLDNFFGIGSENSFDSIGYPENAQELDFDISDDNRRAEAKNAADDDDDNIELDFTLADLEDVNPDILDFAEGPLLEDPHFTTTDLDHFSINNVEPKGKNFVQQSFKRRRIEYDEVIRFSSGEMKGFSQHYEEEMTQLKQMKKKVSDLKELITEQSAFNPPFLNLIYRNIFGYQATKGIPENRLPYRRFGFHEKGEKNKLIDNDEPVEFGRNQAARENYIEERIRQSSPIEELLEDEIRGADIAVDLDPVQANDFVHEGDNLYRFEEESIDYTPGANHHLTQKVEVGELNKGLTNFVQYMIKRSEEFATMISEEEILNKRLKLPRVIQDNFLENDEGNYHKIRMSDLIPAKSVHVNRGKASLAFVSVLELATRDFMAIETDQEDPVNLLKGDHISLCYRY</sequence>
<evidence type="ECO:0008006" key="3">
    <source>
        <dbReference type="Google" id="ProtNLM"/>
    </source>
</evidence>
<dbReference type="Proteomes" id="UP001385951">
    <property type="component" value="Unassembled WGS sequence"/>
</dbReference>
<keyword evidence="2" id="KW-1185">Reference proteome</keyword>
<protein>
    <recommendedName>
        <fullName evidence="3">Rad21/Rec8-like protein C-terminal eukaryotic domain-containing protein</fullName>
    </recommendedName>
</protein>
<dbReference type="AlphaFoldDB" id="A0AAW0FT76"/>
<gene>
    <name evidence="1" type="ORF">QCA50_016501</name>
</gene>
<accession>A0AAW0FT76</accession>
<dbReference type="CDD" id="cd21790">
    <property type="entry name" value="Rad21_Rec8_M_ScRec8p-like"/>
    <property type="match status" value="1"/>
</dbReference>
<organism evidence="1 2">
    <name type="scientific">Cerrena zonata</name>
    <dbReference type="NCBI Taxonomy" id="2478898"/>
    <lineage>
        <taxon>Eukaryota</taxon>
        <taxon>Fungi</taxon>
        <taxon>Dikarya</taxon>
        <taxon>Basidiomycota</taxon>
        <taxon>Agaricomycotina</taxon>
        <taxon>Agaricomycetes</taxon>
        <taxon>Polyporales</taxon>
        <taxon>Cerrenaceae</taxon>
        <taxon>Cerrena</taxon>
    </lineage>
</organism>
<reference evidence="1 2" key="1">
    <citation type="submission" date="2022-09" db="EMBL/GenBank/DDBJ databases">
        <authorList>
            <person name="Palmer J.M."/>
        </authorList>
    </citation>
    <scope>NUCLEOTIDE SEQUENCE [LARGE SCALE GENOMIC DNA]</scope>
    <source>
        <strain evidence="1 2">DSM 7382</strain>
    </source>
</reference>
<evidence type="ECO:0000313" key="1">
    <source>
        <dbReference type="EMBL" id="KAK7680502.1"/>
    </source>
</evidence>